<evidence type="ECO:0000313" key="3">
    <source>
        <dbReference type="Proteomes" id="UP000596427"/>
    </source>
</evidence>
<gene>
    <name evidence="2" type="ORF">EZH22_06030</name>
</gene>
<keyword evidence="3" id="KW-1185">Reference proteome</keyword>
<organism evidence="2 3">
    <name type="scientific">Xanthobacter dioxanivorans</name>
    <dbReference type="NCBI Taxonomy" id="2528964"/>
    <lineage>
        <taxon>Bacteria</taxon>
        <taxon>Pseudomonadati</taxon>
        <taxon>Pseudomonadota</taxon>
        <taxon>Alphaproteobacteria</taxon>
        <taxon>Hyphomicrobiales</taxon>
        <taxon>Xanthobacteraceae</taxon>
        <taxon>Xanthobacter</taxon>
    </lineage>
</organism>
<sequence>MKTLALAFALLSLSPAAASADTCVANADAKKLAGAARTSFLTKCQKDAAAACSTQATEKKLHGAAQTSFTTKCVKDAVGQ</sequence>
<accession>A0A974PQL4</accession>
<proteinExistence type="predicted"/>
<keyword evidence="1" id="KW-0732">Signal</keyword>
<evidence type="ECO:0000256" key="1">
    <source>
        <dbReference type="SAM" id="SignalP"/>
    </source>
</evidence>
<protein>
    <recommendedName>
        <fullName evidence="4">PsiF repeat-containing protein</fullName>
    </recommendedName>
</protein>
<evidence type="ECO:0008006" key="4">
    <source>
        <dbReference type="Google" id="ProtNLM"/>
    </source>
</evidence>
<feature type="signal peptide" evidence="1">
    <location>
        <begin position="1"/>
        <end position="20"/>
    </location>
</feature>
<evidence type="ECO:0000313" key="2">
    <source>
        <dbReference type="EMBL" id="QRG07922.1"/>
    </source>
</evidence>
<feature type="chain" id="PRO_5037560499" description="PsiF repeat-containing protein" evidence="1">
    <location>
        <begin position="21"/>
        <end position="80"/>
    </location>
</feature>
<reference evidence="2 3" key="1">
    <citation type="submission" date="2020-10" db="EMBL/GenBank/DDBJ databases">
        <title>Degradation of 1,4-Dioxane by Xanthobacter sp. YN2, via a Novel Group-2 Soluble Di-Iron Monooxygenase.</title>
        <authorList>
            <person name="Ma F."/>
            <person name="Wang Y."/>
            <person name="Yang J."/>
            <person name="Guo H."/>
            <person name="Su D."/>
            <person name="Yu L."/>
        </authorList>
    </citation>
    <scope>NUCLEOTIDE SEQUENCE [LARGE SCALE GENOMIC DNA]</scope>
    <source>
        <strain evidence="2 3">YN2</strain>
    </source>
</reference>
<dbReference type="KEGG" id="xdi:EZH22_06030"/>
<dbReference type="AlphaFoldDB" id="A0A974PQL4"/>
<name>A0A974PQL4_9HYPH</name>
<dbReference type="Proteomes" id="UP000596427">
    <property type="component" value="Chromosome"/>
</dbReference>
<dbReference type="RefSeq" id="WP_203194836.1">
    <property type="nucleotide sequence ID" value="NZ_CP063362.1"/>
</dbReference>
<dbReference type="EMBL" id="CP063362">
    <property type="protein sequence ID" value="QRG07922.1"/>
    <property type="molecule type" value="Genomic_DNA"/>
</dbReference>